<reference evidence="6" key="1">
    <citation type="submission" date="2018-11" db="EMBL/GenBank/DDBJ databases">
        <title>Rhizobium chutanense sp. nov., isolated from root nodules of Phaseolus vulgaris in China.</title>
        <authorList>
            <person name="Huo Y."/>
        </authorList>
    </citation>
    <scope>NUCLEOTIDE SEQUENCE [LARGE SCALE GENOMIC DNA]</scope>
    <source>
        <strain evidence="6">CCBAU 65647</strain>
    </source>
</reference>
<name>A0A3S0R727_9HYPH</name>
<dbReference type="InterPro" id="IPR015421">
    <property type="entry name" value="PyrdxlP-dep_Trfase_major"/>
</dbReference>
<gene>
    <name evidence="5" type="ORF">EFQ99_23015</name>
</gene>
<evidence type="ECO:0000256" key="2">
    <source>
        <dbReference type="ARBA" id="ARBA00008954"/>
    </source>
</evidence>
<comment type="caution">
    <text evidence="5">The sequence shown here is derived from an EMBL/GenBank/DDBJ whole genome shotgun (WGS) entry which is preliminary data.</text>
</comment>
<dbReference type="PROSITE" id="PS00600">
    <property type="entry name" value="AA_TRANSFER_CLASS_3"/>
    <property type="match status" value="1"/>
</dbReference>
<dbReference type="InterPro" id="IPR005814">
    <property type="entry name" value="Aminotrans_3"/>
</dbReference>
<keyword evidence="6" id="KW-1185">Reference proteome</keyword>
<organism evidence="5 6">
    <name type="scientific">Rhizobium vallis</name>
    <dbReference type="NCBI Taxonomy" id="634290"/>
    <lineage>
        <taxon>Bacteria</taxon>
        <taxon>Pseudomonadati</taxon>
        <taxon>Pseudomonadota</taxon>
        <taxon>Alphaproteobacteria</taxon>
        <taxon>Hyphomicrobiales</taxon>
        <taxon>Rhizobiaceae</taxon>
        <taxon>Rhizobium/Agrobacterium group</taxon>
        <taxon>Rhizobium</taxon>
    </lineage>
</organism>
<evidence type="ECO:0000256" key="1">
    <source>
        <dbReference type="ARBA" id="ARBA00001933"/>
    </source>
</evidence>
<comment type="similarity">
    <text evidence="2 4">Belongs to the class-III pyridoxal-phosphate-dependent aminotransferase family.</text>
</comment>
<protein>
    <submittedName>
        <fullName evidence="5">Aspartate aminotransferase family protein</fullName>
    </submittedName>
</protein>
<dbReference type="InterPro" id="IPR015424">
    <property type="entry name" value="PyrdxlP-dep_Trfase"/>
</dbReference>
<dbReference type="GO" id="GO:0008483">
    <property type="term" value="F:transaminase activity"/>
    <property type="evidence" value="ECO:0007669"/>
    <property type="project" value="UniProtKB-KW"/>
</dbReference>
<dbReference type="InterPro" id="IPR049704">
    <property type="entry name" value="Aminotrans_3_PPA_site"/>
</dbReference>
<dbReference type="EMBL" id="RJTH01000009">
    <property type="protein sequence ID" value="RUM22923.1"/>
    <property type="molecule type" value="Genomic_DNA"/>
</dbReference>
<comment type="cofactor">
    <cofactor evidence="1">
        <name>pyridoxal 5'-phosphate</name>
        <dbReference type="ChEBI" id="CHEBI:597326"/>
    </cofactor>
</comment>
<dbReference type="Proteomes" id="UP000278823">
    <property type="component" value="Unassembled WGS sequence"/>
</dbReference>
<dbReference type="CDD" id="cd00610">
    <property type="entry name" value="OAT_like"/>
    <property type="match status" value="1"/>
</dbReference>
<dbReference type="AlphaFoldDB" id="A0A3S0R727"/>
<evidence type="ECO:0000256" key="4">
    <source>
        <dbReference type="RuleBase" id="RU003560"/>
    </source>
</evidence>
<dbReference type="OrthoDB" id="9801834at2"/>
<dbReference type="InterPro" id="IPR015422">
    <property type="entry name" value="PyrdxlP-dep_Trfase_small"/>
</dbReference>
<dbReference type="PANTHER" id="PTHR45688">
    <property type="match status" value="1"/>
</dbReference>
<dbReference type="Pfam" id="PF00202">
    <property type="entry name" value="Aminotran_3"/>
    <property type="match status" value="1"/>
</dbReference>
<dbReference type="SUPFAM" id="SSF53383">
    <property type="entry name" value="PLP-dependent transferases"/>
    <property type="match status" value="1"/>
</dbReference>
<evidence type="ECO:0000256" key="3">
    <source>
        <dbReference type="ARBA" id="ARBA00022898"/>
    </source>
</evidence>
<dbReference type="PANTHER" id="PTHR45688:SF13">
    <property type="entry name" value="ALANINE--GLYOXYLATE AMINOTRANSFERASE 2-LIKE"/>
    <property type="match status" value="1"/>
</dbReference>
<dbReference type="PIRSF" id="PIRSF000521">
    <property type="entry name" value="Transaminase_4ab_Lys_Orn"/>
    <property type="match status" value="1"/>
</dbReference>
<keyword evidence="5" id="KW-0032">Aminotransferase</keyword>
<dbReference type="Gene3D" id="3.40.640.10">
    <property type="entry name" value="Type I PLP-dependent aspartate aminotransferase-like (Major domain)"/>
    <property type="match status" value="1"/>
</dbReference>
<dbReference type="RefSeq" id="WP_126923527.1">
    <property type="nucleotide sequence ID" value="NZ_ML133694.1"/>
</dbReference>
<dbReference type="GO" id="GO:0030170">
    <property type="term" value="F:pyridoxal phosphate binding"/>
    <property type="evidence" value="ECO:0007669"/>
    <property type="project" value="InterPro"/>
</dbReference>
<evidence type="ECO:0000313" key="6">
    <source>
        <dbReference type="Proteomes" id="UP000278823"/>
    </source>
</evidence>
<proteinExistence type="inferred from homology"/>
<dbReference type="Gene3D" id="3.90.1150.10">
    <property type="entry name" value="Aspartate Aminotransferase, domain 1"/>
    <property type="match status" value="1"/>
</dbReference>
<keyword evidence="3 4" id="KW-0663">Pyridoxal phosphate</keyword>
<evidence type="ECO:0000313" key="5">
    <source>
        <dbReference type="EMBL" id="RUM22923.1"/>
    </source>
</evidence>
<accession>A0A3S0R727</accession>
<keyword evidence="5" id="KW-0808">Transferase</keyword>
<sequence>MADNATLLARRERLLGRNMSTFYNDPVQLVRGEGVWLWDADGRKYLDCYNNVPHVGHCHPRVVDAITRQASTLNTHTRYLHEGILDYVERLTATFDASLDTAIMTCTGSEANDIALRMAQAVTGKTGVIATDHTYHGNTAAVSQLSTRMPPVGGFGGHVRHVPAPDSYRPLGGAPGEDFAEAFAAEVEKAIVSLQDSPHGFSALIICPYFANEGFPDLPSGFLDKAIAAVRKAGGLVIADEVQPGFGRTGGHMWGHQRAGFVPDVVTLGKPMANGHPVGGVVANADTLNAFRKSFRYFNTFGGNPVSCAAALAVLDVIEDEGLMENARTVGAYAQDGLKRLSEKHGIIGDVRGSGLFFGAELVLDREQKTPAPDLATKVINDMRARGVLMGKIGIHQCATKIRPPMPFSKDNADLMLSTLDDVLSGL</sequence>